<reference evidence="2 3" key="1">
    <citation type="journal article" date="2014" name="Agronomy (Basel)">
        <title>A Draft Genome Sequence for Ensete ventricosum, the Drought-Tolerant Tree Against Hunger.</title>
        <authorList>
            <person name="Harrison J."/>
            <person name="Moore K.A."/>
            <person name="Paszkiewicz K."/>
            <person name="Jones T."/>
            <person name="Grant M."/>
            <person name="Ambacheew D."/>
            <person name="Muzemil S."/>
            <person name="Studholme D.J."/>
        </authorList>
    </citation>
    <scope>NUCLEOTIDE SEQUENCE [LARGE SCALE GENOMIC DNA]</scope>
</reference>
<dbReference type="Proteomes" id="UP000287651">
    <property type="component" value="Unassembled WGS sequence"/>
</dbReference>
<evidence type="ECO:0000256" key="1">
    <source>
        <dbReference type="SAM" id="MobiDB-lite"/>
    </source>
</evidence>
<evidence type="ECO:0000313" key="2">
    <source>
        <dbReference type="EMBL" id="RRT81534.1"/>
    </source>
</evidence>
<evidence type="ECO:0000313" key="3">
    <source>
        <dbReference type="Proteomes" id="UP000287651"/>
    </source>
</evidence>
<dbReference type="EMBL" id="AMZH03000888">
    <property type="protein sequence ID" value="RRT81534.1"/>
    <property type="molecule type" value="Genomic_DNA"/>
</dbReference>
<protein>
    <submittedName>
        <fullName evidence="2">Uncharacterized protein</fullName>
    </submittedName>
</protein>
<feature type="region of interest" description="Disordered" evidence="1">
    <location>
        <begin position="51"/>
        <end position="70"/>
    </location>
</feature>
<sequence>MTDPIDRPRLVLDQTLRLPCSALPPLQAAGEEPGTEGSIYVGINRIRRKRQRRAGQEERFGGCLGRATKK</sequence>
<accession>A0A427AZ42</accession>
<name>A0A427AZ42_ENSVE</name>
<dbReference type="AlphaFoldDB" id="A0A427AZ42"/>
<gene>
    <name evidence="2" type="ORF">B296_00001548</name>
</gene>
<proteinExistence type="predicted"/>
<organism evidence="2 3">
    <name type="scientific">Ensete ventricosum</name>
    <name type="common">Abyssinian banana</name>
    <name type="synonym">Musa ensete</name>
    <dbReference type="NCBI Taxonomy" id="4639"/>
    <lineage>
        <taxon>Eukaryota</taxon>
        <taxon>Viridiplantae</taxon>
        <taxon>Streptophyta</taxon>
        <taxon>Embryophyta</taxon>
        <taxon>Tracheophyta</taxon>
        <taxon>Spermatophyta</taxon>
        <taxon>Magnoliopsida</taxon>
        <taxon>Liliopsida</taxon>
        <taxon>Zingiberales</taxon>
        <taxon>Musaceae</taxon>
        <taxon>Ensete</taxon>
    </lineage>
</organism>
<comment type="caution">
    <text evidence="2">The sequence shown here is derived from an EMBL/GenBank/DDBJ whole genome shotgun (WGS) entry which is preliminary data.</text>
</comment>